<accession>A0A4V1ENV0</accession>
<gene>
    <name evidence="3" type="ORF">AUF17_21160</name>
    <name evidence="1" type="ORF">P7D43_20165</name>
    <name evidence="2" type="ORF">P7D79_19620</name>
</gene>
<sequence>MNDDKSKETGNIFEGLSFKYPPVSKEEYEQAYEEYVKRCSDQQIKIHKGNSKCGSNVEVKNTIEAKRIVTELIDKETVSITINQKNGIKCNL</sequence>
<dbReference type="RefSeq" id="WP_010743615.1">
    <property type="nucleotide sequence ID" value="NZ_CAAKNX010000009.1"/>
</dbReference>
<dbReference type="EMBL" id="JARPWY010000081">
    <property type="protein sequence ID" value="MDT2516439.1"/>
    <property type="molecule type" value="Genomic_DNA"/>
</dbReference>
<evidence type="ECO:0000313" key="3">
    <source>
        <dbReference type="EMBL" id="TRZ29194.1"/>
    </source>
</evidence>
<name>A0A4V1ENV0_ENTAV</name>
<reference evidence="1 5" key="2">
    <citation type="submission" date="2023-03" db="EMBL/GenBank/DDBJ databases">
        <authorList>
            <person name="Shen W."/>
            <person name="Cai J."/>
        </authorList>
    </citation>
    <scope>NUCLEOTIDE SEQUENCE</scope>
    <source>
        <strain evidence="1">P33-2</strain>
        <strain evidence="2 5">Y2</strain>
    </source>
</reference>
<organism evidence="3 4">
    <name type="scientific">Enterococcus avium</name>
    <name type="common">Streptococcus avium</name>
    <dbReference type="NCBI Taxonomy" id="33945"/>
    <lineage>
        <taxon>Bacteria</taxon>
        <taxon>Bacillati</taxon>
        <taxon>Bacillota</taxon>
        <taxon>Bacilli</taxon>
        <taxon>Lactobacillales</taxon>
        <taxon>Enterococcaceae</taxon>
        <taxon>Enterococcus</taxon>
    </lineage>
</organism>
<evidence type="ECO:0000313" key="4">
    <source>
        <dbReference type="Proteomes" id="UP000316316"/>
    </source>
</evidence>
<protein>
    <submittedName>
        <fullName evidence="3">Uncharacterized protein</fullName>
    </submittedName>
</protein>
<comment type="caution">
    <text evidence="3">The sequence shown here is derived from an EMBL/GenBank/DDBJ whole genome shotgun (WGS) entry which is preliminary data.</text>
</comment>
<reference evidence="3 4" key="1">
    <citation type="submission" date="2017-10" db="EMBL/GenBank/DDBJ databases">
        <title>FDA dAtabase for Regulatory Grade micrObial Sequences (FDA-ARGOS): Supporting development and validation of Infectious Disease Dx tests.</title>
        <authorList>
            <person name="Campos J."/>
            <person name="Goldberg B."/>
            <person name="Tallon L.J."/>
            <person name="Sadzewicz L."/>
            <person name="Sengamalay N."/>
            <person name="Ott S."/>
            <person name="Godinez A."/>
            <person name="Nagaraj S."/>
            <person name="Vyas G."/>
            <person name="Aluvathingal J."/>
            <person name="Nadendla S."/>
            <person name="Geyer C."/>
            <person name="Nandy P."/>
            <person name="Hobson J."/>
            <person name="Sichtig H."/>
        </authorList>
    </citation>
    <scope>NUCLEOTIDE SEQUENCE [LARGE SCALE GENOMIC DNA]</scope>
    <source>
        <strain evidence="3 4">FDAARGOS_185</strain>
    </source>
</reference>
<dbReference type="Proteomes" id="UP001260773">
    <property type="component" value="Unassembled WGS sequence"/>
</dbReference>
<dbReference type="AlphaFoldDB" id="A0A4V1ENV0"/>
<dbReference type="EMBL" id="JARPWH010000125">
    <property type="protein sequence ID" value="MDT2404686.1"/>
    <property type="molecule type" value="Genomic_DNA"/>
</dbReference>
<dbReference type="Proteomes" id="UP000316316">
    <property type="component" value="Unassembled WGS sequence"/>
</dbReference>
<evidence type="ECO:0000313" key="1">
    <source>
        <dbReference type="EMBL" id="MDT2404686.1"/>
    </source>
</evidence>
<dbReference type="Proteomes" id="UP001264335">
    <property type="component" value="Unassembled WGS sequence"/>
</dbReference>
<evidence type="ECO:0000313" key="2">
    <source>
        <dbReference type="EMBL" id="MDT2516439.1"/>
    </source>
</evidence>
<dbReference type="EMBL" id="PDXQ01000002">
    <property type="protein sequence ID" value="TRZ29194.1"/>
    <property type="molecule type" value="Genomic_DNA"/>
</dbReference>
<evidence type="ECO:0000313" key="5">
    <source>
        <dbReference type="Proteomes" id="UP001264335"/>
    </source>
</evidence>
<proteinExistence type="predicted"/>